<dbReference type="SUPFAM" id="SSF55469">
    <property type="entry name" value="FMN-dependent nitroreductase-like"/>
    <property type="match status" value="2"/>
</dbReference>
<reference evidence="2 3" key="1">
    <citation type="journal article" date="2014" name="Int. J. Syst. Evol. Microbiol.">
        <title>Nocardia vulneris sp. nov., isolated from wounds of human patients in North America.</title>
        <authorList>
            <person name="Lasker B.A."/>
            <person name="Bell M."/>
            <person name="Klenk H.P."/>
            <person name="Sproer C."/>
            <person name="Schumann C."/>
            <person name="Schumann P."/>
            <person name="Brown J.M."/>
        </authorList>
    </citation>
    <scope>NUCLEOTIDE SEQUENCE [LARGE SCALE GENOMIC DNA]</scope>
    <source>
        <strain evidence="2 3">W9851</strain>
    </source>
</reference>
<dbReference type="RefSeq" id="WP_043681899.1">
    <property type="nucleotide sequence ID" value="NZ_BDCI01000011.1"/>
</dbReference>
<evidence type="ECO:0000256" key="1">
    <source>
        <dbReference type="SAM" id="MobiDB-lite"/>
    </source>
</evidence>
<gene>
    <name evidence="2" type="ORF">FG87_40115</name>
</gene>
<dbReference type="PANTHER" id="PTHR23026:SF123">
    <property type="entry name" value="NAD(P)H NITROREDUCTASE RV3131-RELATED"/>
    <property type="match status" value="1"/>
</dbReference>
<dbReference type="NCBIfam" id="NF047509">
    <property type="entry name" value="Rv3131_FMN_oxido"/>
    <property type="match status" value="1"/>
</dbReference>
<dbReference type="EMBL" id="JNFP01000086">
    <property type="protein sequence ID" value="KIA59942.1"/>
    <property type="molecule type" value="Genomic_DNA"/>
</dbReference>
<organism evidence="2 3">
    <name type="scientific">Nocardia vulneris</name>
    <dbReference type="NCBI Taxonomy" id="1141657"/>
    <lineage>
        <taxon>Bacteria</taxon>
        <taxon>Bacillati</taxon>
        <taxon>Actinomycetota</taxon>
        <taxon>Actinomycetes</taxon>
        <taxon>Mycobacteriales</taxon>
        <taxon>Nocardiaceae</taxon>
        <taxon>Nocardia</taxon>
    </lineage>
</organism>
<dbReference type="Proteomes" id="UP000031364">
    <property type="component" value="Unassembled WGS sequence"/>
</dbReference>
<accession>A0ABR4Z4H9</accession>
<keyword evidence="3" id="KW-1185">Reference proteome</keyword>
<dbReference type="InterPro" id="IPR050627">
    <property type="entry name" value="Nitroreductase/BluB"/>
</dbReference>
<name>A0ABR4Z4H9_9NOCA</name>
<evidence type="ECO:0000313" key="3">
    <source>
        <dbReference type="Proteomes" id="UP000031364"/>
    </source>
</evidence>
<dbReference type="InterPro" id="IPR000415">
    <property type="entry name" value="Nitroreductase-like"/>
</dbReference>
<dbReference type="PANTHER" id="PTHR23026">
    <property type="entry name" value="NADPH NITROREDUCTASE"/>
    <property type="match status" value="1"/>
</dbReference>
<evidence type="ECO:0000313" key="2">
    <source>
        <dbReference type="EMBL" id="KIA59942.1"/>
    </source>
</evidence>
<dbReference type="Gene3D" id="3.40.109.10">
    <property type="entry name" value="NADH Oxidase"/>
    <property type="match status" value="1"/>
</dbReference>
<feature type="region of interest" description="Disordered" evidence="1">
    <location>
        <begin position="189"/>
        <end position="210"/>
    </location>
</feature>
<comment type="caution">
    <text evidence="2">The sequence shown here is derived from an EMBL/GenBank/DDBJ whole genome shotgun (WGS) entry which is preliminary data.</text>
</comment>
<protein>
    <submittedName>
        <fullName evidence="2">NAD(P)H nitroreductase</fullName>
    </submittedName>
</protein>
<proteinExistence type="predicted"/>
<sequence>MGCAQPDADTVEAALAMAVRAPSVHNSQPWRWRIADEAIQLYADPDRHLVATDPHQRGLILSCGAALHHLRVALAVLGWSAAVEHLPDPGDPDHLATVTLSPYAPTPTDFELSAALVHRQSDRRRYSSWQVPPGYLRTIATRAARYGAVVRQVPDGLRARLARPARDAVARHAADPAYQLELAAWSGRRGTPDGVPAANSPRPQPRDEIPVRTFTDPALVDRTLHPDAAEWLVVCTPSDDRMSRLRAGEALSAALLTATDLGLSNCLQTEPLGVPELRADIRTQVLYDCAYPQAMLRVGWVPTSVAPLPHTPRRPIADVIDR</sequence>